<evidence type="ECO:0000256" key="6">
    <source>
        <dbReference type="ARBA" id="ARBA00023065"/>
    </source>
</evidence>
<dbReference type="GO" id="GO:0051117">
    <property type="term" value="F:ATPase binding"/>
    <property type="evidence" value="ECO:0007669"/>
    <property type="project" value="TreeGrafter"/>
</dbReference>
<keyword evidence="7 8" id="KW-0472">Membrane</keyword>
<comment type="subcellular location">
    <subcellularLocation>
        <location evidence="1">Membrane</location>
        <topology evidence="1">Multi-pass membrane protein</topology>
    </subcellularLocation>
</comment>
<feature type="non-terminal residue" evidence="9">
    <location>
        <position position="1"/>
    </location>
</feature>
<dbReference type="GO" id="GO:0007035">
    <property type="term" value="P:vacuolar acidification"/>
    <property type="evidence" value="ECO:0007669"/>
    <property type="project" value="TreeGrafter"/>
</dbReference>
<dbReference type="PANTHER" id="PTHR11629:SF63">
    <property type="entry name" value="V-TYPE PROTON ATPASE SUBUNIT A"/>
    <property type="match status" value="1"/>
</dbReference>
<protein>
    <submittedName>
        <fullName evidence="9">V-type ATP synthase subunit I</fullName>
    </submittedName>
</protein>
<evidence type="ECO:0000256" key="4">
    <source>
        <dbReference type="ARBA" id="ARBA00022692"/>
    </source>
</evidence>
<dbReference type="AlphaFoldDB" id="A0A9D1GHC7"/>
<sequence length="280" mass="30815">KYPNMEPGLKKTLKMFLYSGISTTFWGFMFGSFFGDAVNVIATTFFNRPDIRLAPLWFEPVSMPMKMLVFSFCFGIVHLFTGLGVKLYCSIKSGHLADGIYDVVFWYLLVGGAVIYMLTMSMFTDMLGLGFTLSPAVGQIAAAAAAVGFVGIVFTSGRESRNWGKRLLKGLYGAYGITSYLSDILSYSRLLALGLATSVISTVFNKMGSMLGNSIPGAVLFILVFVIGHALNLAINAMGAYVHTNRLQFVEFFGKFYEGGGRKFAPFAEHTKYFKVEEDI</sequence>
<accession>A0A9D1GHC7</accession>
<dbReference type="PANTHER" id="PTHR11629">
    <property type="entry name" value="VACUOLAR PROTON ATPASES"/>
    <property type="match status" value="1"/>
</dbReference>
<keyword evidence="3" id="KW-0813">Transport</keyword>
<keyword evidence="5 8" id="KW-1133">Transmembrane helix</keyword>
<feature type="transmembrane region" description="Helical" evidence="8">
    <location>
        <begin position="67"/>
        <end position="88"/>
    </location>
</feature>
<dbReference type="GO" id="GO:0046961">
    <property type="term" value="F:proton-transporting ATPase activity, rotational mechanism"/>
    <property type="evidence" value="ECO:0007669"/>
    <property type="project" value="InterPro"/>
</dbReference>
<feature type="transmembrane region" description="Helical" evidence="8">
    <location>
        <begin position="136"/>
        <end position="157"/>
    </location>
</feature>
<comment type="caution">
    <text evidence="9">The sequence shown here is derived from an EMBL/GenBank/DDBJ whole genome shotgun (WGS) entry which is preliminary data.</text>
</comment>
<evidence type="ECO:0000256" key="5">
    <source>
        <dbReference type="ARBA" id="ARBA00022989"/>
    </source>
</evidence>
<reference evidence="9" key="1">
    <citation type="submission" date="2020-10" db="EMBL/GenBank/DDBJ databases">
        <authorList>
            <person name="Gilroy R."/>
        </authorList>
    </citation>
    <scope>NUCLEOTIDE SEQUENCE</scope>
    <source>
        <strain evidence="9">CHK123-3438</strain>
    </source>
</reference>
<comment type="similarity">
    <text evidence="2">Belongs to the V-ATPase 116 kDa subunit family.</text>
</comment>
<organism evidence="9 10">
    <name type="scientific">Candidatus Caccovicinus merdipullorum</name>
    <dbReference type="NCBI Taxonomy" id="2840724"/>
    <lineage>
        <taxon>Bacteria</taxon>
        <taxon>Bacillati</taxon>
        <taxon>Bacillota</taxon>
        <taxon>Clostridia</taxon>
        <taxon>Eubacteriales</taxon>
        <taxon>Candidatus Caccovicinus</taxon>
    </lineage>
</organism>
<dbReference type="Proteomes" id="UP000886860">
    <property type="component" value="Unassembled WGS sequence"/>
</dbReference>
<evidence type="ECO:0000313" key="10">
    <source>
        <dbReference type="Proteomes" id="UP000886860"/>
    </source>
</evidence>
<feature type="transmembrane region" description="Helical" evidence="8">
    <location>
        <begin position="190"/>
        <end position="208"/>
    </location>
</feature>
<evidence type="ECO:0000313" key="9">
    <source>
        <dbReference type="EMBL" id="HIT40898.1"/>
    </source>
</evidence>
<dbReference type="InterPro" id="IPR002490">
    <property type="entry name" value="V-ATPase_116kDa_su"/>
</dbReference>
<reference evidence="9" key="2">
    <citation type="journal article" date="2021" name="PeerJ">
        <title>Extensive microbial diversity within the chicken gut microbiome revealed by metagenomics and culture.</title>
        <authorList>
            <person name="Gilroy R."/>
            <person name="Ravi A."/>
            <person name="Getino M."/>
            <person name="Pursley I."/>
            <person name="Horton D.L."/>
            <person name="Alikhan N.F."/>
            <person name="Baker D."/>
            <person name="Gharbi K."/>
            <person name="Hall N."/>
            <person name="Watson M."/>
            <person name="Adriaenssens E.M."/>
            <person name="Foster-Nyarko E."/>
            <person name="Jarju S."/>
            <person name="Secka A."/>
            <person name="Antonio M."/>
            <person name="Oren A."/>
            <person name="Chaudhuri R.R."/>
            <person name="La Ragione R."/>
            <person name="Hildebrand F."/>
            <person name="Pallen M.J."/>
        </authorList>
    </citation>
    <scope>NUCLEOTIDE SEQUENCE</scope>
    <source>
        <strain evidence="9">CHK123-3438</strain>
    </source>
</reference>
<feature type="transmembrane region" description="Helical" evidence="8">
    <location>
        <begin position="100"/>
        <end position="124"/>
    </location>
</feature>
<evidence type="ECO:0000256" key="2">
    <source>
        <dbReference type="ARBA" id="ARBA00009904"/>
    </source>
</evidence>
<dbReference type="GO" id="GO:0033179">
    <property type="term" value="C:proton-transporting V-type ATPase, V0 domain"/>
    <property type="evidence" value="ECO:0007669"/>
    <property type="project" value="InterPro"/>
</dbReference>
<name>A0A9D1GHC7_9FIRM</name>
<proteinExistence type="inferred from homology"/>
<feature type="transmembrane region" description="Helical" evidence="8">
    <location>
        <begin position="214"/>
        <end position="235"/>
    </location>
</feature>
<keyword evidence="4 8" id="KW-0812">Transmembrane</keyword>
<dbReference type="Pfam" id="PF01496">
    <property type="entry name" value="V_ATPase_I"/>
    <property type="match status" value="1"/>
</dbReference>
<dbReference type="EMBL" id="DVKS01000037">
    <property type="protein sequence ID" value="HIT40898.1"/>
    <property type="molecule type" value="Genomic_DNA"/>
</dbReference>
<evidence type="ECO:0000256" key="7">
    <source>
        <dbReference type="ARBA" id="ARBA00023136"/>
    </source>
</evidence>
<evidence type="ECO:0000256" key="3">
    <source>
        <dbReference type="ARBA" id="ARBA00022448"/>
    </source>
</evidence>
<gene>
    <name evidence="9" type="ORF">IAB60_02175</name>
</gene>
<dbReference type="GO" id="GO:0016471">
    <property type="term" value="C:vacuolar proton-transporting V-type ATPase complex"/>
    <property type="evidence" value="ECO:0007669"/>
    <property type="project" value="TreeGrafter"/>
</dbReference>
<evidence type="ECO:0000256" key="1">
    <source>
        <dbReference type="ARBA" id="ARBA00004141"/>
    </source>
</evidence>
<evidence type="ECO:0000256" key="8">
    <source>
        <dbReference type="SAM" id="Phobius"/>
    </source>
</evidence>
<feature type="transmembrane region" description="Helical" evidence="8">
    <location>
        <begin position="21"/>
        <end position="47"/>
    </location>
</feature>
<keyword evidence="6" id="KW-0406">Ion transport</keyword>